<evidence type="ECO:0008006" key="4">
    <source>
        <dbReference type="Google" id="ProtNLM"/>
    </source>
</evidence>
<comment type="caution">
    <text evidence="2">The sequence shown here is derived from an EMBL/GenBank/DDBJ whole genome shotgun (WGS) entry which is preliminary data.</text>
</comment>
<keyword evidence="3" id="KW-1185">Reference proteome</keyword>
<reference evidence="2 3" key="1">
    <citation type="submission" date="2024-09" db="EMBL/GenBank/DDBJ databases">
        <authorList>
            <person name="Sun Q."/>
            <person name="Mori K."/>
        </authorList>
    </citation>
    <scope>NUCLEOTIDE SEQUENCE [LARGE SCALE GENOMIC DNA]</scope>
    <source>
        <strain evidence="2 3">JCM 3324</strain>
    </source>
</reference>
<feature type="transmembrane region" description="Helical" evidence="1">
    <location>
        <begin position="7"/>
        <end position="28"/>
    </location>
</feature>
<organism evidence="2 3">
    <name type="scientific">Nonomuraea salmonea</name>
    <dbReference type="NCBI Taxonomy" id="46181"/>
    <lineage>
        <taxon>Bacteria</taxon>
        <taxon>Bacillati</taxon>
        <taxon>Actinomycetota</taxon>
        <taxon>Actinomycetes</taxon>
        <taxon>Streptosporangiales</taxon>
        <taxon>Streptosporangiaceae</taxon>
        <taxon>Nonomuraea</taxon>
    </lineage>
</organism>
<dbReference type="EMBL" id="JBHMCF010000011">
    <property type="protein sequence ID" value="MFB9470328.1"/>
    <property type="molecule type" value="Genomic_DNA"/>
</dbReference>
<evidence type="ECO:0000256" key="1">
    <source>
        <dbReference type="SAM" id="Phobius"/>
    </source>
</evidence>
<dbReference type="Proteomes" id="UP001589568">
    <property type="component" value="Unassembled WGS sequence"/>
</dbReference>
<evidence type="ECO:0000313" key="3">
    <source>
        <dbReference type="Proteomes" id="UP001589568"/>
    </source>
</evidence>
<proteinExistence type="predicted"/>
<name>A0ABV5NJ80_9ACTN</name>
<protein>
    <recommendedName>
        <fullName evidence="4">DUF1254 domain-containing protein</fullName>
    </recommendedName>
</protein>
<accession>A0ABV5NJ80</accession>
<sequence>MICRRSARFAITAIVLAILIAEIVHYIADEPGRFREVYRGAVQTAYPEYSIEQSSYARIDPISTEFSMVAFPYGSGRNDQTPHNIFGEVSVNAMRRVHTPSLPDTNMTALLRSFNGGNGTDEAAKAHAKNALDDLSENAYANAIIELTIPMGEQQLTDSFGEFLRFAVTQSFFFFPVVQRE</sequence>
<evidence type="ECO:0000313" key="2">
    <source>
        <dbReference type="EMBL" id="MFB9470328.1"/>
    </source>
</evidence>
<keyword evidence="1" id="KW-1133">Transmembrane helix</keyword>
<keyword evidence="1" id="KW-0812">Transmembrane</keyword>
<keyword evidence="1" id="KW-0472">Membrane</keyword>
<gene>
    <name evidence="2" type="ORF">ACFFR3_12480</name>
</gene>
<dbReference type="RefSeq" id="WP_379483147.1">
    <property type="nucleotide sequence ID" value="NZ_JBHMCF010000011.1"/>
</dbReference>